<evidence type="ECO:0000313" key="1">
    <source>
        <dbReference type="Proteomes" id="UP000887576"/>
    </source>
</evidence>
<accession>A0AC34R8Q5</accession>
<proteinExistence type="predicted"/>
<organism evidence="1 2">
    <name type="scientific">Panagrolaimus sp. JU765</name>
    <dbReference type="NCBI Taxonomy" id="591449"/>
    <lineage>
        <taxon>Eukaryota</taxon>
        <taxon>Metazoa</taxon>
        <taxon>Ecdysozoa</taxon>
        <taxon>Nematoda</taxon>
        <taxon>Chromadorea</taxon>
        <taxon>Rhabditida</taxon>
        <taxon>Tylenchina</taxon>
        <taxon>Panagrolaimomorpha</taxon>
        <taxon>Panagrolaimoidea</taxon>
        <taxon>Panagrolaimidae</taxon>
        <taxon>Panagrolaimus</taxon>
    </lineage>
</organism>
<sequence>MSPTNQRKDSSVLLGSKIMAEPIFDENNNSEVDFNAKLGFIEEIRDDVRDDVSNVSEAGSGKACSISTTSVPPEDPEKVEVESDPTPDKLQLQCEVKKLQAEVDTLKNQLSRLNVAERWQNGPSNDDQTKQERERCVVFKCIPQAHVANGLFLTRICEFFKLPTDELSIQITDQLNKWCVVVLHTRSKHDSTTILRKFADFRKLYHCYHRTQALPCFSTAERQKYQQLWAEAIERNNREGFRHWEVDAQQLRLMETVGIPQKWRVKIHYFPDFDSPTASTSAIEVRRRQRDQQSPKLEKLDDSEEIRQKNRRQRSKTDKKRGIQQQMVPGHSVSYEGYECVAHPYGMNPAVHYLQQTPQFAAGYPNYYFQHGLYNGMPFYGQPIPTDSTSLIVDANSGV</sequence>
<dbReference type="WBParaSite" id="JU765_v2.g4570.t1">
    <property type="protein sequence ID" value="JU765_v2.g4570.t1"/>
    <property type="gene ID" value="JU765_v2.g4570"/>
</dbReference>
<evidence type="ECO:0000313" key="2">
    <source>
        <dbReference type="WBParaSite" id="JU765_v2.g4570.t1"/>
    </source>
</evidence>
<dbReference type="Proteomes" id="UP000887576">
    <property type="component" value="Unplaced"/>
</dbReference>
<name>A0AC34R8Q5_9BILA</name>
<reference evidence="2" key="1">
    <citation type="submission" date="2022-11" db="UniProtKB">
        <authorList>
            <consortium name="WormBaseParasite"/>
        </authorList>
    </citation>
    <scope>IDENTIFICATION</scope>
</reference>
<protein>
    <submittedName>
        <fullName evidence="2">Transposase</fullName>
    </submittedName>
</protein>